<evidence type="ECO:0000259" key="8">
    <source>
        <dbReference type="PROSITE" id="PS50928"/>
    </source>
</evidence>
<keyword evidence="5 7" id="KW-1133">Transmembrane helix</keyword>
<dbReference type="InterPro" id="IPR000515">
    <property type="entry name" value="MetI-like"/>
</dbReference>
<keyword evidence="4 7" id="KW-0812">Transmembrane</keyword>
<evidence type="ECO:0000256" key="4">
    <source>
        <dbReference type="ARBA" id="ARBA00022692"/>
    </source>
</evidence>
<dbReference type="Pfam" id="PF00528">
    <property type="entry name" value="BPD_transp_1"/>
    <property type="match status" value="1"/>
</dbReference>
<feature type="transmembrane region" description="Helical" evidence="7">
    <location>
        <begin position="227"/>
        <end position="246"/>
    </location>
</feature>
<dbReference type="GO" id="GO:0055085">
    <property type="term" value="P:transmembrane transport"/>
    <property type="evidence" value="ECO:0007669"/>
    <property type="project" value="InterPro"/>
</dbReference>
<sequence>MQNEAVAKPEIEVMEPAHTQAWPRQKSVTGRWEMIRPYAYVTPALLFFALFFFYPIGYVMYLSFHDWSLLNLEEKEWVGFANFTDLFQEQDFHQVVINTGLFTVLTVALGIGLAFLLALWLNRKAKIYGIIQGTIFSPHIISLVSVSMLWMWMMDPQYGLLNAVLEALGLPAYTWLSDTKSALLSLVLVSVWKVVGYNTIVFIAGLQSIPRDIYEAAELDRSSRIKTLYKITVPMLSPTIFFLLVINTISSFQVFDTIAIMTQGGPVNSTNMLVYYIYEQGMDFFNGGIASAASVVLLGLVGLLTLVHFAFMSRRVHYR</sequence>
<evidence type="ECO:0000313" key="10">
    <source>
        <dbReference type="Proteomes" id="UP000182836"/>
    </source>
</evidence>
<dbReference type="AlphaFoldDB" id="A0A1G8VJ73"/>
<evidence type="ECO:0000256" key="6">
    <source>
        <dbReference type="ARBA" id="ARBA00023136"/>
    </source>
</evidence>
<dbReference type="Gene3D" id="1.10.3720.10">
    <property type="entry name" value="MetI-like"/>
    <property type="match status" value="1"/>
</dbReference>
<evidence type="ECO:0000313" key="9">
    <source>
        <dbReference type="EMBL" id="SDJ66009.1"/>
    </source>
</evidence>
<protein>
    <submittedName>
        <fullName evidence="9">Carbohydrate ABC transporter membrane protein 1, CUT1 family</fullName>
    </submittedName>
</protein>
<keyword evidence="3" id="KW-1003">Cell membrane</keyword>
<dbReference type="PROSITE" id="PS50928">
    <property type="entry name" value="ABC_TM1"/>
    <property type="match status" value="1"/>
</dbReference>
<dbReference type="InterPro" id="IPR051393">
    <property type="entry name" value="ABC_transporter_permease"/>
</dbReference>
<dbReference type="PANTHER" id="PTHR30193:SF37">
    <property type="entry name" value="INNER MEMBRANE ABC TRANSPORTER PERMEASE PROTEIN YCJO"/>
    <property type="match status" value="1"/>
</dbReference>
<evidence type="ECO:0000256" key="3">
    <source>
        <dbReference type="ARBA" id="ARBA00022475"/>
    </source>
</evidence>
<dbReference type="SUPFAM" id="SSF160964">
    <property type="entry name" value="MalF N-terminal region-like"/>
    <property type="match status" value="1"/>
</dbReference>
<evidence type="ECO:0000256" key="5">
    <source>
        <dbReference type="ARBA" id="ARBA00022989"/>
    </source>
</evidence>
<feature type="transmembrane region" description="Helical" evidence="7">
    <location>
        <begin position="38"/>
        <end position="61"/>
    </location>
</feature>
<proteinExistence type="inferred from homology"/>
<dbReference type="PANTHER" id="PTHR30193">
    <property type="entry name" value="ABC TRANSPORTER PERMEASE PROTEIN"/>
    <property type="match status" value="1"/>
</dbReference>
<feature type="transmembrane region" description="Helical" evidence="7">
    <location>
        <begin position="284"/>
        <end position="311"/>
    </location>
</feature>
<dbReference type="GO" id="GO:0005886">
    <property type="term" value="C:plasma membrane"/>
    <property type="evidence" value="ECO:0007669"/>
    <property type="project" value="UniProtKB-SubCell"/>
</dbReference>
<organism evidence="9 10">
    <name type="scientific">Aneurinibacillus migulanus</name>
    <name type="common">Bacillus migulanus</name>
    <dbReference type="NCBI Taxonomy" id="47500"/>
    <lineage>
        <taxon>Bacteria</taxon>
        <taxon>Bacillati</taxon>
        <taxon>Bacillota</taxon>
        <taxon>Bacilli</taxon>
        <taxon>Bacillales</taxon>
        <taxon>Paenibacillaceae</taxon>
        <taxon>Aneurinibacillus group</taxon>
        <taxon>Aneurinibacillus</taxon>
    </lineage>
</organism>
<feature type="transmembrane region" description="Helical" evidence="7">
    <location>
        <begin position="183"/>
        <end position="207"/>
    </location>
</feature>
<reference evidence="9 10" key="1">
    <citation type="submission" date="2016-10" db="EMBL/GenBank/DDBJ databases">
        <authorList>
            <person name="de Groot N.N."/>
        </authorList>
    </citation>
    <scope>NUCLEOTIDE SEQUENCE [LARGE SCALE GENOMIC DNA]</scope>
    <source>
        <strain evidence="9 10">DSM 2895</strain>
    </source>
</reference>
<comment type="subcellular location">
    <subcellularLocation>
        <location evidence="1 7">Cell membrane</location>
        <topology evidence="1 7">Multi-pass membrane protein</topology>
    </subcellularLocation>
</comment>
<feature type="transmembrane region" description="Helical" evidence="7">
    <location>
        <begin position="133"/>
        <end position="152"/>
    </location>
</feature>
<comment type="similarity">
    <text evidence="7">Belongs to the binding-protein-dependent transport system permease family.</text>
</comment>
<evidence type="ECO:0000256" key="7">
    <source>
        <dbReference type="RuleBase" id="RU363032"/>
    </source>
</evidence>
<dbReference type="InterPro" id="IPR035906">
    <property type="entry name" value="MetI-like_sf"/>
</dbReference>
<keyword evidence="6 7" id="KW-0472">Membrane</keyword>
<dbReference type="CDD" id="cd06261">
    <property type="entry name" value="TM_PBP2"/>
    <property type="match status" value="1"/>
</dbReference>
<evidence type="ECO:0000256" key="1">
    <source>
        <dbReference type="ARBA" id="ARBA00004651"/>
    </source>
</evidence>
<name>A0A1G8VJ73_ANEMI</name>
<dbReference type="Proteomes" id="UP000182836">
    <property type="component" value="Unassembled WGS sequence"/>
</dbReference>
<dbReference type="EMBL" id="FNED01000024">
    <property type="protein sequence ID" value="SDJ66009.1"/>
    <property type="molecule type" value="Genomic_DNA"/>
</dbReference>
<accession>A0A1G8VJ73</accession>
<evidence type="ECO:0000256" key="2">
    <source>
        <dbReference type="ARBA" id="ARBA00022448"/>
    </source>
</evidence>
<gene>
    <name evidence="9" type="ORF">SAMN04487909_12425</name>
</gene>
<keyword evidence="2 7" id="KW-0813">Transport</keyword>
<feature type="domain" description="ABC transmembrane type-1" evidence="8">
    <location>
        <begin position="96"/>
        <end position="308"/>
    </location>
</feature>
<dbReference type="SUPFAM" id="SSF161098">
    <property type="entry name" value="MetI-like"/>
    <property type="match status" value="1"/>
</dbReference>
<feature type="transmembrane region" description="Helical" evidence="7">
    <location>
        <begin position="95"/>
        <end position="121"/>
    </location>
</feature>